<evidence type="ECO:0000256" key="1">
    <source>
        <dbReference type="ARBA" id="ARBA00034773"/>
    </source>
</evidence>
<proteinExistence type="inferred from homology"/>
<organism evidence="3 4">
    <name type="scientific">Rosa chinensis</name>
    <name type="common">China rose</name>
    <dbReference type="NCBI Taxonomy" id="74649"/>
    <lineage>
        <taxon>Eukaryota</taxon>
        <taxon>Viridiplantae</taxon>
        <taxon>Streptophyta</taxon>
        <taxon>Embryophyta</taxon>
        <taxon>Tracheophyta</taxon>
        <taxon>Spermatophyta</taxon>
        <taxon>Magnoliopsida</taxon>
        <taxon>eudicotyledons</taxon>
        <taxon>Gunneridae</taxon>
        <taxon>Pentapetalae</taxon>
        <taxon>rosids</taxon>
        <taxon>fabids</taxon>
        <taxon>Rosales</taxon>
        <taxon>Rosaceae</taxon>
        <taxon>Rosoideae</taxon>
        <taxon>Rosoideae incertae sedis</taxon>
        <taxon>Rosa</taxon>
    </lineage>
</organism>
<feature type="region of interest" description="Disordered" evidence="2">
    <location>
        <begin position="34"/>
        <end position="152"/>
    </location>
</feature>
<comment type="similarity">
    <text evidence="1">Belongs to the senescence regulator S40 family.</text>
</comment>
<dbReference type="GO" id="GO:0010150">
    <property type="term" value="P:leaf senescence"/>
    <property type="evidence" value="ECO:0007669"/>
    <property type="project" value="UniProtKB-ARBA"/>
</dbReference>
<keyword evidence="4" id="KW-1185">Reference proteome</keyword>
<dbReference type="PANTHER" id="PTHR33083">
    <property type="entry name" value="EXPRESSED PROTEIN"/>
    <property type="match status" value="1"/>
</dbReference>
<protein>
    <submittedName>
        <fullName evidence="3">Putative senescence regulator S40</fullName>
    </submittedName>
</protein>
<feature type="compositionally biased region" description="Polar residues" evidence="2">
    <location>
        <begin position="37"/>
        <end position="50"/>
    </location>
</feature>
<dbReference type="OrthoDB" id="1917735at2759"/>
<feature type="compositionally biased region" description="Acidic residues" evidence="2">
    <location>
        <begin position="121"/>
        <end position="145"/>
    </location>
</feature>
<dbReference type="Pfam" id="PF04520">
    <property type="entry name" value="Senescence_reg"/>
    <property type="match status" value="1"/>
</dbReference>
<dbReference type="PANTHER" id="PTHR33083:SF82">
    <property type="entry name" value="SENESCENCE REGULATOR"/>
    <property type="match status" value="1"/>
</dbReference>
<dbReference type="AlphaFoldDB" id="A0A2P6QCH4"/>
<dbReference type="Gramene" id="PRQ31871">
    <property type="protein sequence ID" value="PRQ31871"/>
    <property type="gene ID" value="RchiOBHm_Chr5g0040191"/>
</dbReference>
<dbReference type="InterPro" id="IPR007608">
    <property type="entry name" value="Senescence_reg_S40"/>
</dbReference>
<dbReference type="EMBL" id="PDCK01000043">
    <property type="protein sequence ID" value="PRQ31871.1"/>
    <property type="molecule type" value="Genomic_DNA"/>
</dbReference>
<gene>
    <name evidence="3" type="ORF">RchiOBHm_Chr5g0040191</name>
</gene>
<feature type="compositionally biased region" description="Low complexity" evidence="2">
    <location>
        <begin position="66"/>
        <end position="81"/>
    </location>
</feature>
<reference evidence="3 4" key="1">
    <citation type="journal article" date="2018" name="Nat. Genet.">
        <title>The Rosa genome provides new insights in the design of modern roses.</title>
        <authorList>
            <person name="Bendahmane M."/>
        </authorList>
    </citation>
    <scope>NUCLEOTIDE SEQUENCE [LARGE SCALE GENOMIC DNA]</scope>
    <source>
        <strain evidence="4">cv. Old Blush</strain>
    </source>
</reference>
<evidence type="ECO:0000256" key="2">
    <source>
        <dbReference type="SAM" id="MobiDB-lite"/>
    </source>
</evidence>
<name>A0A2P6QCH4_ROSCH</name>
<evidence type="ECO:0000313" key="3">
    <source>
        <dbReference type="EMBL" id="PRQ31871.1"/>
    </source>
</evidence>
<comment type="caution">
    <text evidence="3">The sequence shown here is derived from an EMBL/GenBank/DDBJ whole genome shotgun (WGS) entry which is preliminary data.</text>
</comment>
<accession>A0A2P6QCH4</accession>
<dbReference type="OMA" id="PMENRYG"/>
<sequence length="198" mass="22304">MEDMYLSRQGSGVWRSLRDGDFEEEDVWNVLRDRKTSNTMTGRSKESSVSVPRRLPTASRMIPRASSHNYGSGSSCSSSNNTHEAKIVQQSAPVHIPNWSKAYGQESKKGFKNSSWHNECDDADHDNEDGDLDDEDEEEEEDDYDSKEPPHEFIARRLARSQISSFSVCEGAGRTLKGRDLSKVRNAVLIKTGFLESL</sequence>
<evidence type="ECO:0000313" key="4">
    <source>
        <dbReference type="Proteomes" id="UP000238479"/>
    </source>
</evidence>
<dbReference type="STRING" id="74649.A0A2P6QCH4"/>
<dbReference type="Proteomes" id="UP000238479">
    <property type="component" value="Chromosome 5"/>
</dbReference>